<dbReference type="Proteomes" id="UP000310673">
    <property type="component" value="Chromosome"/>
</dbReference>
<reference evidence="1 2" key="1">
    <citation type="submission" date="2019-05" db="EMBL/GenBank/DDBJ databases">
        <title>Genome Sequence of Lactobacillus futsaii Y97, a Potential Probiotic Strain Isolated from the Futsai of Taiwan.</title>
        <authorList>
            <person name="Du X."/>
        </authorList>
    </citation>
    <scope>NUCLEOTIDE SEQUENCE [LARGE SCALE GENOMIC DNA]</scope>
    <source>
        <strain evidence="1 2">Y97</strain>
    </source>
</reference>
<dbReference type="Pfam" id="PF09669">
    <property type="entry name" value="Phage_pRha"/>
    <property type="match status" value="1"/>
</dbReference>
<evidence type="ECO:0000313" key="2">
    <source>
        <dbReference type="Proteomes" id="UP000310673"/>
    </source>
</evidence>
<proteinExistence type="predicted"/>
<dbReference type="InterPro" id="IPR014054">
    <property type="entry name" value="Phage_regulatory_Rha"/>
</dbReference>
<sequence length="259" mass="30010">MKDNFTVESSTLKYDTWKEVHRVKKLVFVNNALISAKPFTTSEILAKQMHISEETVMHRITQYKDRLEHFGKIEFSSIIDGNPKGGRPKKIVQLTEPQATLLITFFKNTKVVADFKEELVKQFYDMKRELTKREVYKELEKPVRRSLTDTIKEWEYSNQWSYKAITDLICKTITGKSTKQLKKARKIDNPAVATDIYTSDELAEYQKLETKVITLIDLGMTYKDIKAVLSGQPLNIELKAKKSVKKDLLSRPKLSKPSK</sequence>
<protein>
    <submittedName>
        <fullName evidence="1">Rha family transcriptional regulator</fullName>
    </submittedName>
</protein>
<organism evidence="1 2">
    <name type="scientific">Companilactobacillus futsaii</name>
    <dbReference type="NCBI Taxonomy" id="938155"/>
    <lineage>
        <taxon>Bacteria</taxon>
        <taxon>Bacillati</taxon>
        <taxon>Bacillota</taxon>
        <taxon>Bacilli</taxon>
        <taxon>Lactobacillales</taxon>
        <taxon>Lactobacillaceae</taxon>
        <taxon>Companilactobacillus</taxon>
    </lineage>
</organism>
<dbReference type="STRING" id="1423818.FC88_GL002473"/>
<gene>
    <name evidence="1" type="ORF">FG051_11935</name>
</gene>
<dbReference type="KEGG" id="lft:FG051_11935"/>
<evidence type="ECO:0000313" key="1">
    <source>
        <dbReference type="EMBL" id="QCX25757.1"/>
    </source>
</evidence>
<name>A0A5B7T137_9LACO</name>
<dbReference type="EMBL" id="CP040736">
    <property type="protein sequence ID" value="QCX25757.1"/>
    <property type="molecule type" value="Genomic_DNA"/>
</dbReference>
<dbReference type="AlphaFoldDB" id="A0A5B7T137"/>
<accession>A0A5B7T137</accession>